<reference evidence="1 2" key="1">
    <citation type="journal article" date="2023" name="Plants (Basel)">
        <title>Bridging the Gap: Combining Genomics and Transcriptomics Approaches to Understand Stylosanthes scabra, an Orphan Legume from the Brazilian Caatinga.</title>
        <authorList>
            <person name="Ferreira-Neto J.R.C."/>
            <person name="da Silva M.D."/>
            <person name="Binneck E."/>
            <person name="de Melo N.F."/>
            <person name="da Silva R.H."/>
            <person name="de Melo A.L.T.M."/>
            <person name="Pandolfi V."/>
            <person name="Bustamante F.O."/>
            <person name="Brasileiro-Vidal A.C."/>
            <person name="Benko-Iseppon A.M."/>
        </authorList>
    </citation>
    <scope>NUCLEOTIDE SEQUENCE [LARGE SCALE GENOMIC DNA]</scope>
    <source>
        <tissue evidence="1">Leaves</tissue>
    </source>
</reference>
<gene>
    <name evidence="1" type="primary">EGL3_5</name>
    <name evidence="1" type="ORF">PIB30_106988</name>
</gene>
<dbReference type="Proteomes" id="UP001341840">
    <property type="component" value="Unassembled WGS sequence"/>
</dbReference>
<dbReference type="EMBL" id="JASCZI010276261">
    <property type="protein sequence ID" value="MED6226772.1"/>
    <property type="molecule type" value="Genomic_DNA"/>
</dbReference>
<proteinExistence type="predicted"/>
<dbReference type="Gene3D" id="3.40.50.200">
    <property type="entry name" value="Peptidase S8/S53 domain"/>
    <property type="match status" value="1"/>
</dbReference>
<dbReference type="PANTHER" id="PTHR46266:SF3">
    <property type="entry name" value="TRANSCRIPTION FACTOR EGL1"/>
    <property type="match status" value="1"/>
</dbReference>
<comment type="caution">
    <text evidence="1">The sequence shown here is derived from an EMBL/GenBank/DDBJ whole genome shotgun (WGS) entry which is preliminary data.</text>
</comment>
<feature type="non-terminal residue" evidence="1">
    <location>
        <position position="163"/>
    </location>
</feature>
<name>A0ABU6ZXS2_9FABA</name>
<organism evidence="1 2">
    <name type="scientific">Stylosanthes scabra</name>
    <dbReference type="NCBI Taxonomy" id="79078"/>
    <lineage>
        <taxon>Eukaryota</taxon>
        <taxon>Viridiplantae</taxon>
        <taxon>Streptophyta</taxon>
        <taxon>Embryophyta</taxon>
        <taxon>Tracheophyta</taxon>
        <taxon>Spermatophyta</taxon>
        <taxon>Magnoliopsida</taxon>
        <taxon>eudicotyledons</taxon>
        <taxon>Gunneridae</taxon>
        <taxon>Pentapetalae</taxon>
        <taxon>rosids</taxon>
        <taxon>fabids</taxon>
        <taxon>Fabales</taxon>
        <taxon>Fabaceae</taxon>
        <taxon>Papilionoideae</taxon>
        <taxon>50 kb inversion clade</taxon>
        <taxon>dalbergioids sensu lato</taxon>
        <taxon>Dalbergieae</taxon>
        <taxon>Pterocarpus clade</taxon>
        <taxon>Stylosanthes</taxon>
    </lineage>
</organism>
<protein>
    <submittedName>
        <fullName evidence="1">Endoglucanase 3</fullName>
    </submittedName>
</protein>
<keyword evidence="2" id="KW-1185">Reference proteome</keyword>
<dbReference type="PANTHER" id="PTHR46266">
    <property type="entry name" value="TRANSCRIPTION FACTOR TT8"/>
    <property type="match status" value="1"/>
</dbReference>
<dbReference type="InterPro" id="IPR036852">
    <property type="entry name" value="Peptidase_S8/S53_dom_sf"/>
</dbReference>
<evidence type="ECO:0000313" key="1">
    <source>
        <dbReference type="EMBL" id="MED6226772.1"/>
    </source>
</evidence>
<evidence type="ECO:0000313" key="2">
    <source>
        <dbReference type="Proteomes" id="UP001341840"/>
    </source>
</evidence>
<sequence length="163" mass="17396">MNKAVADGVNVLSISLGGVSSYSHDSIPIAAFGAMEPPCTSVTTLNPPSEYSEDRTSKARTTAVLPRSPLLAVVLPRSPVFDLLLLFLEDFCVAATIPFPLVFPLAVAAGEVLLCWSSLPMNIQFGEKLAIFWSTSSTQPGVLSWGEGYYNGDIKTRKTSQGV</sequence>
<accession>A0ABU6ZXS2</accession>